<dbReference type="InterPro" id="IPR044123">
    <property type="entry name" value="W2_eIF2B_epsilon"/>
</dbReference>
<feature type="compositionally biased region" description="Acidic residues" evidence="7">
    <location>
        <begin position="444"/>
        <end position="462"/>
    </location>
</feature>
<comment type="subunit">
    <text evidence="6">Component of the translation initiation factor 2B (eIF2B) complex which is a heterodecamer of two sets of five different subunits: alpha, beta, gamma, delta and epsilon. Subunits alpha, beta and delta comprise a regulatory subcomplex and subunits epsilon and gamma comprise a catalytic subcomplex. Within the complex, the hexameric regulatory complex resides at the center, with the two heterodimeric catalytic subcomplexes bound on opposite sides.</text>
</comment>
<reference evidence="10 11" key="1">
    <citation type="submission" date="2025-05" db="UniProtKB">
        <authorList>
            <consortium name="RefSeq"/>
        </authorList>
    </citation>
    <scope>IDENTIFICATION</scope>
    <source>
        <tissue evidence="10 11">Thorax and Abdomen</tissue>
    </source>
</reference>
<dbReference type="InterPro" id="IPR056764">
    <property type="entry name" value="LbH_EIF2B3/5"/>
</dbReference>
<dbReference type="Proteomes" id="UP000829291">
    <property type="component" value="Chromosome 2"/>
</dbReference>
<evidence type="ECO:0000256" key="1">
    <source>
        <dbReference type="ARBA" id="ARBA00004514"/>
    </source>
</evidence>
<dbReference type="PROSITE" id="PS51363">
    <property type="entry name" value="W2"/>
    <property type="match status" value="1"/>
</dbReference>
<dbReference type="InterPro" id="IPR003307">
    <property type="entry name" value="W2_domain"/>
</dbReference>
<dbReference type="InterPro" id="IPR051956">
    <property type="entry name" value="eIF2B_epsilon"/>
</dbReference>
<organism evidence="9 10">
    <name type="scientific">Neodiprion lecontei</name>
    <name type="common">Redheaded pine sawfly</name>
    <dbReference type="NCBI Taxonomy" id="441921"/>
    <lineage>
        <taxon>Eukaryota</taxon>
        <taxon>Metazoa</taxon>
        <taxon>Ecdysozoa</taxon>
        <taxon>Arthropoda</taxon>
        <taxon>Hexapoda</taxon>
        <taxon>Insecta</taxon>
        <taxon>Pterygota</taxon>
        <taxon>Neoptera</taxon>
        <taxon>Endopterygota</taxon>
        <taxon>Hymenoptera</taxon>
        <taxon>Tenthredinoidea</taxon>
        <taxon>Diprionidae</taxon>
        <taxon>Diprioninae</taxon>
        <taxon>Neodiprion</taxon>
    </lineage>
</organism>
<evidence type="ECO:0000256" key="6">
    <source>
        <dbReference type="ARBA" id="ARBA00046432"/>
    </source>
</evidence>
<evidence type="ECO:0000256" key="5">
    <source>
        <dbReference type="ARBA" id="ARBA00044345"/>
    </source>
</evidence>
<evidence type="ECO:0000313" key="9">
    <source>
        <dbReference type="Proteomes" id="UP000829291"/>
    </source>
</evidence>
<feature type="region of interest" description="Disordered" evidence="7">
    <location>
        <begin position="443"/>
        <end position="462"/>
    </location>
</feature>
<dbReference type="RefSeq" id="XP_046586268.1">
    <property type="nucleotide sequence ID" value="XM_046730312.1"/>
</dbReference>
<comment type="subcellular location">
    <subcellularLocation>
        <location evidence="1">Cytoplasm</location>
        <location evidence="1">Cytosol</location>
    </subcellularLocation>
</comment>
<evidence type="ECO:0000313" key="11">
    <source>
        <dbReference type="RefSeq" id="XP_046586268.1"/>
    </source>
</evidence>
<evidence type="ECO:0000256" key="7">
    <source>
        <dbReference type="SAM" id="MobiDB-lite"/>
    </source>
</evidence>
<dbReference type="InterPro" id="IPR016024">
    <property type="entry name" value="ARM-type_fold"/>
</dbReference>
<proteinExistence type="inferred from homology"/>
<dbReference type="RefSeq" id="XP_046586267.1">
    <property type="nucleotide sequence ID" value="XM_046730311.1"/>
</dbReference>
<comment type="similarity">
    <text evidence="2">Belongs to the eIF-2B gamma/epsilon subunits family.</text>
</comment>
<dbReference type="Gene3D" id="2.160.10.10">
    <property type="entry name" value="Hexapeptide repeat proteins"/>
    <property type="match status" value="2"/>
</dbReference>
<dbReference type="SUPFAM" id="SSF53448">
    <property type="entry name" value="Nucleotide-diphospho-sugar transferases"/>
    <property type="match status" value="1"/>
</dbReference>
<dbReference type="SMART" id="SM00515">
    <property type="entry name" value="eIF5C"/>
    <property type="match status" value="1"/>
</dbReference>
<gene>
    <name evidence="10 11" type="primary">LOC107223337</name>
</gene>
<dbReference type="PANTHER" id="PTHR45887">
    <property type="entry name" value="TRANSLATION INITIATION FACTOR EIF-2B SUBUNIT EPSILON"/>
    <property type="match status" value="1"/>
</dbReference>
<dbReference type="SUPFAM" id="SSF48371">
    <property type="entry name" value="ARM repeat"/>
    <property type="match status" value="1"/>
</dbReference>
<evidence type="ECO:0000313" key="10">
    <source>
        <dbReference type="RefSeq" id="XP_046586267.1"/>
    </source>
</evidence>
<keyword evidence="10 11" id="KW-0396">Initiation factor</keyword>
<sequence>MAATELKKEEVRQAVVLADDFSTNLHPMQTLYPSALMPVFHIPLLEYLTETLVRNDIQELFLYCSNHVESLRSYVQSQNYKGLINVHLIVSDGCRSLGDALRDIDSKGIIRGDFILIRGDAFTNANLKRLLDWHRFKSKQDKGAAMTLIFRDLGSNNFPVKENKTCLIAADNSNNKVLFHQKLSEKDRKVKLELQLFLDHDCVRIHSGLLETHIYLCSASVLPLFSDNFDFQTMEDFIRGVLINEEILDSRIYWQKLDPEEYALPVTSWRDYNTLIRDILQKRGYPLTIEMMPSCMYFLYLRRCTYKHNSSILGKGCTLERDCVVCPNSNVGENTRITGSVIGEGCNLGNNVRLENSYLLGKVRIGDDCIVKNSVLFSGCELGNSVEIDGCILGPKFKLKLESVHTDSLMQIDSNDCITYISMSKAHPDTDQELPYFKYTCTNESDDDSDDLEDYSSSDEESIAEMPLTDDTHMFFTEVMESLMRGYQDKVKCENLILEINSSRYAYNVTIREVSYNVVKAVLSLPMEYLSNSGSEISSKSYQKTLKLMLEYFDMVILNYVKSYEAQTDCLRAIQDTAATLDTVSSILFVFKNLYNCDILSEEKILEWYELDDEDNDDVMQKQVRLKMKKDIQPLVRWLREAEEDSSD</sequence>
<evidence type="ECO:0000256" key="2">
    <source>
        <dbReference type="ARBA" id="ARBA00007878"/>
    </source>
</evidence>
<feature type="domain" description="W2" evidence="8">
    <location>
        <begin position="469"/>
        <end position="648"/>
    </location>
</feature>
<dbReference type="Gene3D" id="1.25.40.180">
    <property type="match status" value="1"/>
</dbReference>
<dbReference type="Pfam" id="PF25084">
    <property type="entry name" value="LbH_EIF2B"/>
    <property type="match status" value="1"/>
</dbReference>
<accession>A0ABM3FE20</accession>
<dbReference type="GeneID" id="107223337"/>
<dbReference type="Pfam" id="PF02020">
    <property type="entry name" value="W2"/>
    <property type="match status" value="1"/>
</dbReference>
<evidence type="ECO:0000256" key="4">
    <source>
        <dbReference type="ARBA" id="ARBA00044144"/>
    </source>
</evidence>
<keyword evidence="10 11" id="KW-0648">Protein biosynthesis</keyword>
<dbReference type="GO" id="GO:0003743">
    <property type="term" value="F:translation initiation factor activity"/>
    <property type="evidence" value="ECO:0007669"/>
    <property type="project" value="UniProtKB-KW"/>
</dbReference>
<dbReference type="InterPro" id="IPR029044">
    <property type="entry name" value="Nucleotide-diphossugar_trans"/>
</dbReference>
<keyword evidence="3" id="KW-0963">Cytoplasm</keyword>
<protein>
    <recommendedName>
        <fullName evidence="4">Translation initiation factor eIF2B subunit epsilon</fullName>
    </recommendedName>
    <alternativeName>
        <fullName evidence="5">eIF2B GDP-GTP exchange factor subunit epsilon</fullName>
    </alternativeName>
</protein>
<dbReference type="PANTHER" id="PTHR45887:SF1">
    <property type="entry name" value="TRANSLATION INITIATION FACTOR EIF-2B SUBUNIT EPSILON"/>
    <property type="match status" value="1"/>
</dbReference>
<evidence type="ECO:0000259" key="8">
    <source>
        <dbReference type="PROSITE" id="PS51363"/>
    </source>
</evidence>
<name>A0ABM3FE20_NEOLC</name>
<keyword evidence="9" id="KW-1185">Reference proteome</keyword>
<dbReference type="Gene3D" id="3.90.550.10">
    <property type="entry name" value="Spore Coat Polysaccharide Biosynthesis Protein SpsA, Chain A"/>
    <property type="match status" value="1"/>
</dbReference>
<dbReference type="CDD" id="cd11558">
    <property type="entry name" value="W2_eIF2B_epsilon"/>
    <property type="match status" value="1"/>
</dbReference>
<evidence type="ECO:0000256" key="3">
    <source>
        <dbReference type="ARBA" id="ARBA00022490"/>
    </source>
</evidence>